<feature type="domain" description="SusD-like N-terminal" evidence="7">
    <location>
        <begin position="49"/>
        <end position="233"/>
    </location>
</feature>
<reference evidence="8 9" key="1">
    <citation type="submission" date="2018-08" db="EMBL/GenBank/DDBJ databases">
        <title>A genome reference for cultivated species of the human gut microbiota.</title>
        <authorList>
            <person name="Zou Y."/>
            <person name="Xue W."/>
            <person name="Luo G."/>
        </authorList>
    </citation>
    <scope>NUCLEOTIDE SEQUENCE [LARGE SCALE GENOMIC DNA]</scope>
    <source>
        <strain evidence="8 9">AM42-38</strain>
    </source>
</reference>
<proteinExistence type="inferred from homology"/>
<dbReference type="InterPro" id="IPR012944">
    <property type="entry name" value="SusD_RagB_dom"/>
</dbReference>
<evidence type="ECO:0000259" key="6">
    <source>
        <dbReference type="Pfam" id="PF07980"/>
    </source>
</evidence>
<gene>
    <name evidence="8" type="ORF">DW921_11165</name>
</gene>
<evidence type="ECO:0000313" key="8">
    <source>
        <dbReference type="EMBL" id="RHA74157.1"/>
    </source>
</evidence>
<sequence length="689" mass="78404">MKLSLKHIYLYSLIGLGASTLASCDSFLDREPITSVTPEAYFSTVDQVGAYVINYYSWLQNSRGQSLFHDKNWRSGMTLNDNNTDNLFSQSGDLNYFAGEKLVPAGKNFETYYSRIRTWNWLLEQILPKEEAGTIQGDEATLKHYIGEAYFFRALAYYQALVRYGDMPIIEKVLSDDAEELKALAVRAPRNEVARFILKDLDTAISRLQDQGYMNNQRINKQTAQLLKSRVALFEATFERYHQGTGRVPGDESWPGKNMSYNQGKTFDIAGEIDFFLTEAMSSAKAVADHCTLTENSHQMNPTLGQTNGWNPYFDMFSSENLSSISEVLLWKEYNLSIGYTHDAGYILSAGGDQLGLSRSYITSFLMQNGLPWYADNSGYQGDTTVSLEKQGRDERLQLFVMGEDDVTASDPRDPKVAAKNDVTTLDTIPLLTNSLELLDFTGYRPRKYYSYDYDQYQSNTVICTTGAVVFRAAEAYLNYIEACYEKNHGLDGDAMKYWKAIRKRAGVSEDYELTIANTDLAKEVNIVNGTVYGDLAVYSGDQPVDATLYNIRRERRCEFISEGMRWDDLKRWRSWDLAINGHYMLEGMNFWDETYKKYENAPNMPKLKADGSSDANMSAASVSKYIRPMGRTQINNQLFDGYTWKKAYYLEPLGVQDFTLTATDPNNVETSSMYQNPYWPMTAGRALE</sequence>
<evidence type="ECO:0000313" key="9">
    <source>
        <dbReference type="Proteomes" id="UP000283855"/>
    </source>
</evidence>
<comment type="similarity">
    <text evidence="2">Belongs to the SusD family.</text>
</comment>
<evidence type="ECO:0000259" key="7">
    <source>
        <dbReference type="Pfam" id="PF14322"/>
    </source>
</evidence>
<keyword evidence="5" id="KW-0998">Cell outer membrane</keyword>
<dbReference type="Proteomes" id="UP000283855">
    <property type="component" value="Unassembled WGS sequence"/>
</dbReference>
<dbReference type="GeneID" id="78403575"/>
<dbReference type="SUPFAM" id="SSF48452">
    <property type="entry name" value="TPR-like"/>
    <property type="match status" value="1"/>
</dbReference>
<accession>A0A413SXH0</accession>
<feature type="domain" description="RagB/SusD" evidence="6">
    <location>
        <begin position="333"/>
        <end position="638"/>
    </location>
</feature>
<organism evidence="8 9">
    <name type="scientific">Phocaeicola coprophilus</name>
    <dbReference type="NCBI Taxonomy" id="387090"/>
    <lineage>
        <taxon>Bacteria</taxon>
        <taxon>Pseudomonadati</taxon>
        <taxon>Bacteroidota</taxon>
        <taxon>Bacteroidia</taxon>
        <taxon>Bacteroidales</taxon>
        <taxon>Bacteroidaceae</taxon>
        <taxon>Phocaeicola</taxon>
    </lineage>
</organism>
<evidence type="ECO:0000256" key="3">
    <source>
        <dbReference type="ARBA" id="ARBA00022729"/>
    </source>
</evidence>
<evidence type="ECO:0000256" key="1">
    <source>
        <dbReference type="ARBA" id="ARBA00004442"/>
    </source>
</evidence>
<keyword evidence="4" id="KW-0472">Membrane</keyword>
<comment type="caution">
    <text evidence="8">The sequence shown here is derived from an EMBL/GenBank/DDBJ whole genome shotgun (WGS) entry which is preliminary data.</text>
</comment>
<name>A0A413SXH0_9BACT</name>
<dbReference type="PROSITE" id="PS51257">
    <property type="entry name" value="PROKAR_LIPOPROTEIN"/>
    <property type="match status" value="1"/>
</dbReference>
<evidence type="ECO:0000256" key="2">
    <source>
        <dbReference type="ARBA" id="ARBA00006275"/>
    </source>
</evidence>
<dbReference type="Pfam" id="PF14322">
    <property type="entry name" value="SusD-like_3"/>
    <property type="match status" value="1"/>
</dbReference>
<evidence type="ECO:0000256" key="5">
    <source>
        <dbReference type="ARBA" id="ARBA00023237"/>
    </source>
</evidence>
<keyword evidence="3" id="KW-0732">Signal</keyword>
<dbReference type="Pfam" id="PF07980">
    <property type="entry name" value="SusD_RagB"/>
    <property type="match status" value="1"/>
</dbReference>
<dbReference type="EMBL" id="QSFT01000026">
    <property type="protein sequence ID" value="RHA74157.1"/>
    <property type="molecule type" value="Genomic_DNA"/>
</dbReference>
<dbReference type="InterPro" id="IPR011990">
    <property type="entry name" value="TPR-like_helical_dom_sf"/>
</dbReference>
<protein>
    <submittedName>
        <fullName evidence="8">RagB/SusD family nutrient uptake outer membrane protein</fullName>
    </submittedName>
</protein>
<evidence type="ECO:0000256" key="4">
    <source>
        <dbReference type="ARBA" id="ARBA00023136"/>
    </source>
</evidence>
<comment type="subcellular location">
    <subcellularLocation>
        <location evidence="1">Cell outer membrane</location>
    </subcellularLocation>
</comment>
<dbReference type="AlphaFoldDB" id="A0A413SXH0"/>
<dbReference type="Gene3D" id="1.25.40.390">
    <property type="match status" value="1"/>
</dbReference>
<dbReference type="InterPro" id="IPR033985">
    <property type="entry name" value="SusD-like_N"/>
</dbReference>
<dbReference type="RefSeq" id="WP_008141176.1">
    <property type="nucleotide sequence ID" value="NZ_CABJGD010000026.1"/>
</dbReference>
<dbReference type="GO" id="GO:0009279">
    <property type="term" value="C:cell outer membrane"/>
    <property type="evidence" value="ECO:0007669"/>
    <property type="project" value="UniProtKB-SubCell"/>
</dbReference>